<keyword evidence="1" id="KW-0732">Signal</keyword>
<dbReference type="InterPro" id="IPR036249">
    <property type="entry name" value="Thioredoxin-like_sf"/>
</dbReference>
<protein>
    <submittedName>
        <fullName evidence="3">Thioredoxin domain-containing protein</fullName>
    </submittedName>
</protein>
<keyword evidence="4" id="KW-1185">Reference proteome</keyword>
<gene>
    <name evidence="3" type="ORF">GRI97_11910</name>
</gene>
<evidence type="ECO:0000313" key="4">
    <source>
        <dbReference type="Proteomes" id="UP000469430"/>
    </source>
</evidence>
<evidence type="ECO:0000259" key="2">
    <source>
        <dbReference type="Pfam" id="PF13462"/>
    </source>
</evidence>
<organism evidence="3 4">
    <name type="scientific">Croceibacterium xixiisoli</name>
    <dbReference type="NCBI Taxonomy" id="1476466"/>
    <lineage>
        <taxon>Bacteria</taxon>
        <taxon>Pseudomonadati</taxon>
        <taxon>Pseudomonadota</taxon>
        <taxon>Alphaproteobacteria</taxon>
        <taxon>Sphingomonadales</taxon>
        <taxon>Erythrobacteraceae</taxon>
        <taxon>Croceibacterium</taxon>
    </lineage>
</organism>
<dbReference type="EMBL" id="WTYJ01000002">
    <property type="protein sequence ID" value="MXO99695.1"/>
    <property type="molecule type" value="Genomic_DNA"/>
</dbReference>
<dbReference type="Proteomes" id="UP000469430">
    <property type="component" value="Unassembled WGS sequence"/>
</dbReference>
<reference evidence="3 4" key="1">
    <citation type="submission" date="2019-12" db="EMBL/GenBank/DDBJ databases">
        <title>Genomic-based taxomic classification of the family Erythrobacteraceae.</title>
        <authorList>
            <person name="Xu L."/>
        </authorList>
    </citation>
    <scope>NUCLEOTIDE SEQUENCE [LARGE SCALE GENOMIC DNA]</scope>
    <source>
        <strain evidence="3 4">S36</strain>
    </source>
</reference>
<dbReference type="Pfam" id="PF13462">
    <property type="entry name" value="Thioredoxin_4"/>
    <property type="match status" value="1"/>
</dbReference>
<dbReference type="Gene3D" id="1.10.40.110">
    <property type="match status" value="1"/>
</dbReference>
<feature type="domain" description="Thioredoxin-like fold" evidence="2">
    <location>
        <begin position="40"/>
        <end position="227"/>
    </location>
</feature>
<sequence length="236" mass="25712">MTRKSLVGRVMLAGIALMAAAGVSHAAQQNWTNTVAKIDGGHTIGNPDAPLKLTEYVSYTCPHCATFSRQADDAIKLAYVTPGRLKLEIRHLLRDPIDLTAAMLTNCGDTAKFARNHHAFMLAHPEWMAKATAATRAQKQRWSTGEEAARRRAIASDLGFYPIMEQRGYSRIQADACLADETMAESLADISKRDWQIPGMEGTPSFAINGQLLPQIHSWAGLQPALQARISASASQ</sequence>
<dbReference type="OrthoDB" id="8478320at2"/>
<dbReference type="Gene3D" id="3.40.30.10">
    <property type="entry name" value="Glutaredoxin"/>
    <property type="match status" value="1"/>
</dbReference>
<dbReference type="CDD" id="cd02972">
    <property type="entry name" value="DsbA_family"/>
    <property type="match status" value="1"/>
</dbReference>
<evidence type="ECO:0000313" key="3">
    <source>
        <dbReference type="EMBL" id="MXO99695.1"/>
    </source>
</evidence>
<dbReference type="RefSeq" id="WP_161391394.1">
    <property type="nucleotide sequence ID" value="NZ_JBHSCP010000001.1"/>
</dbReference>
<dbReference type="AlphaFoldDB" id="A0A6I4TU18"/>
<comment type="caution">
    <text evidence="3">The sequence shown here is derived from an EMBL/GenBank/DDBJ whole genome shotgun (WGS) entry which is preliminary data.</text>
</comment>
<name>A0A6I4TU18_9SPHN</name>
<feature type="chain" id="PRO_5026144239" evidence="1">
    <location>
        <begin position="27"/>
        <end position="236"/>
    </location>
</feature>
<evidence type="ECO:0000256" key="1">
    <source>
        <dbReference type="SAM" id="SignalP"/>
    </source>
</evidence>
<dbReference type="SUPFAM" id="SSF52833">
    <property type="entry name" value="Thioredoxin-like"/>
    <property type="match status" value="1"/>
</dbReference>
<accession>A0A6I4TU18</accession>
<feature type="signal peptide" evidence="1">
    <location>
        <begin position="1"/>
        <end position="26"/>
    </location>
</feature>
<dbReference type="InterPro" id="IPR012336">
    <property type="entry name" value="Thioredoxin-like_fold"/>
</dbReference>
<proteinExistence type="predicted"/>